<reference evidence="2" key="1">
    <citation type="submission" date="2020-08" db="EMBL/GenBank/DDBJ databases">
        <title>Multicomponent nature underlies the extraordinary mechanical properties of spider dragline silk.</title>
        <authorList>
            <person name="Kono N."/>
            <person name="Nakamura H."/>
            <person name="Mori M."/>
            <person name="Yoshida Y."/>
            <person name="Ohtoshi R."/>
            <person name="Malay A.D."/>
            <person name="Moran D.A.P."/>
            <person name="Tomita M."/>
            <person name="Numata K."/>
            <person name="Arakawa K."/>
        </authorList>
    </citation>
    <scope>NUCLEOTIDE SEQUENCE</scope>
</reference>
<comment type="caution">
    <text evidence="2">The sequence shown here is derived from an EMBL/GenBank/DDBJ whole genome shotgun (WGS) entry which is preliminary data.</text>
</comment>
<gene>
    <name evidence="2" type="ORF">NPIL_69621</name>
</gene>
<evidence type="ECO:0000256" key="1">
    <source>
        <dbReference type="SAM" id="MobiDB-lite"/>
    </source>
</evidence>
<evidence type="ECO:0000313" key="2">
    <source>
        <dbReference type="EMBL" id="GFS41790.1"/>
    </source>
</evidence>
<sequence length="119" mass="13820">MKVIRILRPISISPTYRIRMWKRYVCFFRERFEGQGSSRNTVTRSRDEDGTNPPPISLHIGEISKFHERIRKSTIKNLSNCGAVECRGQLISRHPATGTTPENPKRAHKLLFYFKSETS</sequence>
<accession>A0A8X6MD81</accession>
<proteinExistence type="predicted"/>
<dbReference type="AlphaFoldDB" id="A0A8X6MD81"/>
<feature type="region of interest" description="Disordered" evidence="1">
    <location>
        <begin position="36"/>
        <end position="58"/>
    </location>
</feature>
<dbReference type="Proteomes" id="UP000887013">
    <property type="component" value="Unassembled WGS sequence"/>
</dbReference>
<keyword evidence="3" id="KW-1185">Reference proteome</keyword>
<name>A0A8X6MD81_NEPPI</name>
<organism evidence="2 3">
    <name type="scientific">Nephila pilipes</name>
    <name type="common">Giant wood spider</name>
    <name type="synonym">Nephila maculata</name>
    <dbReference type="NCBI Taxonomy" id="299642"/>
    <lineage>
        <taxon>Eukaryota</taxon>
        <taxon>Metazoa</taxon>
        <taxon>Ecdysozoa</taxon>
        <taxon>Arthropoda</taxon>
        <taxon>Chelicerata</taxon>
        <taxon>Arachnida</taxon>
        <taxon>Araneae</taxon>
        <taxon>Araneomorphae</taxon>
        <taxon>Entelegynae</taxon>
        <taxon>Araneoidea</taxon>
        <taxon>Nephilidae</taxon>
        <taxon>Nephila</taxon>
    </lineage>
</organism>
<protein>
    <submittedName>
        <fullName evidence="2">Uncharacterized protein</fullName>
    </submittedName>
</protein>
<dbReference type="EMBL" id="BMAW01089847">
    <property type="protein sequence ID" value="GFS41790.1"/>
    <property type="molecule type" value="Genomic_DNA"/>
</dbReference>
<evidence type="ECO:0000313" key="3">
    <source>
        <dbReference type="Proteomes" id="UP000887013"/>
    </source>
</evidence>